<keyword evidence="7" id="KW-0902">Two-component regulatory system</keyword>
<evidence type="ECO:0000313" key="10">
    <source>
        <dbReference type="EMBL" id="CEO90069.1"/>
    </source>
</evidence>
<protein>
    <recommendedName>
        <fullName evidence="3">histidine kinase</fullName>
        <ecNumber evidence="3">2.7.13.3</ecNumber>
    </recommendedName>
</protein>
<dbReference type="AlphaFoldDB" id="A0A0B7MHF5"/>
<dbReference type="Pfam" id="PF00512">
    <property type="entry name" value="HisKA"/>
    <property type="match status" value="1"/>
</dbReference>
<evidence type="ECO:0000256" key="8">
    <source>
        <dbReference type="SAM" id="Phobius"/>
    </source>
</evidence>
<dbReference type="PROSITE" id="PS50109">
    <property type="entry name" value="HIS_KIN"/>
    <property type="match status" value="1"/>
</dbReference>
<dbReference type="InterPro" id="IPR036097">
    <property type="entry name" value="HisK_dim/P_sf"/>
</dbReference>
<dbReference type="SUPFAM" id="SSF47384">
    <property type="entry name" value="Homodimeric domain of signal transducing histidine kinase"/>
    <property type="match status" value="1"/>
</dbReference>
<sequence length="411" mass="46386">MKLSNNPEVNRLMTLFAFLLAFFMITALLFSLAGRHHLKQAFINNQASMIGMISEKYPEAEQDVIRQTTQTDKDAAIKGKAVLSRYGIDAKDTQLDTPLMQNCFHYNLSLTLLLVLLTGCAFIAAISLFLKKQYGQIREVSCYAGKINTGDYSLDIRDNREGDLSILKNEIYKITTMLKEQSTALKRDKILLADSLADISHQLKTPLTSLYVLNDLLSEDPSEQNREKYLNRMRSQLKRVEWLVTSLLKLSKLDAGTVTMKREEVYVHTLVEKALESLSIPLDIKMLQLDVEGEKNVKFCGDFNWSCEALINILKNCIEHTPEKGQLRISFDENPLYTVITVKDSGPGIAPEDLPYIFNRFYKGKNAAEDQVGIGLAMAQAIVAKQGGDITVTSENNRGSEFTIKFYRNIN</sequence>
<feature type="transmembrane region" description="Helical" evidence="8">
    <location>
        <begin position="108"/>
        <end position="130"/>
    </location>
</feature>
<organism evidence="10 11">
    <name type="scientific">Syntrophaceticus schinkii</name>
    <dbReference type="NCBI Taxonomy" id="499207"/>
    <lineage>
        <taxon>Bacteria</taxon>
        <taxon>Bacillati</taxon>
        <taxon>Bacillota</taxon>
        <taxon>Clostridia</taxon>
        <taxon>Thermoanaerobacterales</taxon>
        <taxon>Thermoanaerobacterales Family III. Incertae Sedis</taxon>
        <taxon>Syntrophaceticus</taxon>
    </lineage>
</organism>
<dbReference type="InterPro" id="IPR005467">
    <property type="entry name" value="His_kinase_dom"/>
</dbReference>
<dbReference type="CDD" id="cd00082">
    <property type="entry name" value="HisKA"/>
    <property type="match status" value="1"/>
</dbReference>
<proteinExistence type="predicted"/>
<keyword evidence="8" id="KW-1133">Transmembrane helix</keyword>
<keyword evidence="5" id="KW-0808">Transferase</keyword>
<gene>
    <name evidence="10" type="ORF">SSCH_710013</name>
</gene>
<reference evidence="11" key="1">
    <citation type="submission" date="2015-01" db="EMBL/GenBank/DDBJ databases">
        <authorList>
            <person name="Manzoor Shahid"/>
            <person name="Zubair Saima"/>
        </authorList>
    </citation>
    <scope>NUCLEOTIDE SEQUENCE [LARGE SCALE GENOMIC DNA]</scope>
    <source>
        <strain evidence="11">Sp3</strain>
    </source>
</reference>
<evidence type="ECO:0000259" key="9">
    <source>
        <dbReference type="PROSITE" id="PS50109"/>
    </source>
</evidence>
<dbReference type="GO" id="GO:0000155">
    <property type="term" value="F:phosphorelay sensor kinase activity"/>
    <property type="evidence" value="ECO:0007669"/>
    <property type="project" value="InterPro"/>
</dbReference>
<dbReference type="Pfam" id="PF02518">
    <property type="entry name" value="HATPase_c"/>
    <property type="match status" value="1"/>
</dbReference>
<dbReference type="RefSeq" id="WP_198142478.1">
    <property type="nucleotide sequence ID" value="NZ_CDRZ01000271.1"/>
</dbReference>
<dbReference type="PANTHER" id="PTHR45453:SF1">
    <property type="entry name" value="PHOSPHATE REGULON SENSOR PROTEIN PHOR"/>
    <property type="match status" value="1"/>
</dbReference>
<evidence type="ECO:0000256" key="2">
    <source>
        <dbReference type="ARBA" id="ARBA00004370"/>
    </source>
</evidence>
<keyword evidence="6 10" id="KW-0418">Kinase</keyword>
<evidence type="ECO:0000256" key="5">
    <source>
        <dbReference type="ARBA" id="ARBA00022679"/>
    </source>
</evidence>
<dbReference type="Gene3D" id="1.10.287.130">
    <property type="match status" value="1"/>
</dbReference>
<evidence type="ECO:0000256" key="3">
    <source>
        <dbReference type="ARBA" id="ARBA00012438"/>
    </source>
</evidence>
<feature type="transmembrane region" description="Helical" evidence="8">
    <location>
        <begin position="12"/>
        <end position="33"/>
    </location>
</feature>
<dbReference type="InterPro" id="IPR004358">
    <property type="entry name" value="Sig_transdc_His_kin-like_C"/>
</dbReference>
<evidence type="ECO:0000256" key="4">
    <source>
        <dbReference type="ARBA" id="ARBA00022553"/>
    </source>
</evidence>
<keyword evidence="8" id="KW-0472">Membrane</keyword>
<dbReference type="CDD" id="cd00075">
    <property type="entry name" value="HATPase"/>
    <property type="match status" value="1"/>
</dbReference>
<dbReference type="Gene3D" id="3.30.565.10">
    <property type="entry name" value="Histidine kinase-like ATPase, C-terminal domain"/>
    <property type="match status" value="1"/>
</dbReference>
<keyword evidence="4" id="KW-0597">Phosphoprotein</keyword>
<name>A0A0B7MHF5_9FIRM</name>
<dbReference type="InterPro" id="IPR003594">
    <property type="entry name" value="HATPase_dom"/>
</dbReference>
<dbReference type="PANTHER" id="PTHR45453">
    <property type="entry name" value="PHOSPHATE REGULON SENSOR PROTEIN PHOR"/>
    <property type="match status" value="1"/>
</dbReference>
<evidence type="ECO:0000313" key="11">
    <source>
        <dbReference type="Proteomes" id="UP000046155"/>
    </source>
</evidence>
<accession>A0A0B7MHF5</accession>
<dbReference type="SMART" id="SM00387">
    <property type="entry name" value="HATPase_c"/>
    <property type="match status" value="1"/>
</dbReference>
<comment type="subcellular location">
    <subcellularLocation>
        <location evidence="2">Membrane</location>
    </subcellularLocation>
</comment>
<dbReference type="GO" id="GO:0005886">
    <property type="term" value="C:plasma membrane"/>
    <property type="evidence" value="ECO:0007669"/>
    <property type="project" value="TreeGrafter"/>
</dbReference>
<dbReference type="GO" id="GO:0004721">
    <property type="term" value="F:phosphoprotein phosphatase activity"/>
    <property type="evidence" value="ECO:0007669"/>
    <property type="project" value="TreeGrafter"/>
</dbReference>
<keyword evidence="8" id="KW-0812">Transmembrane</keyword>
<dbReference type="InterPro" id="IPR003661">
    <property type="entry name" value="HisK_dim/P_dom"/>
</dbReference>
<keyword evidence="11" id="KW-1185">Reference proteome</keyword>
<dbReference type="SUPFAM" id="SSF55874">
    <property type="entry name" value="ATPase domain of HSP90 chaperone/DNA topoisomerase II/histidine kinase"/>
    <property type="match status" value="1"/>
</dbReference>
<dbReference type="InterPro" id="IPR036890">
    <property type="entry name" value="HATPase_C_sf"/>
</dbReference>
<dbReference type="GO" id="GO:0016036">
    <property type="term" value="P:cellular response to phosphate starvation"/>
    <property type="evidence" value="ECO:0007669"/>
    <property type="project" value="TreeGrafter"/>
</dbReference>
<dbReference type="PRINTS" id="PR00344">
    <property type="entry name" value="BCTRLSENSOR"/>
</dbReference>
<dbReference type="InterPro" id="IPR050351">
    <property type="entry name" value="BphY/WalK/GraS-like"/>
</dbReference>
<feature type="domain" description="Histidine kinase" evidence="9">
    <location>
        <begin position="198"/>
        <end position="410"/>
    </location>
</feature>
<comment type="catalytic activity">
    <reaction evidence="1">
        <text>ATP + protein L-histidine = ADP + protein N-phospho-L-histidine.</text>
        <dbReference type="EC" id="2.7.13.3"/>
    </reaction>
</comment>
<evidence type="ECO:0000256" key="1">
    <source>
        <dbReference type="ARBA" id="ARBA00000085"/>
    </source>
</evidence>
<evidence type="ECO:0000256" key="6">
    <source>
        <dbReference type="ARBA" id="ARBA00022777"/>
    </source>
</evidence>
<dbReference type="Proteomes" id="UP000046155">
    <property type="component" value="Unassembled WGS sequence"/>
</dbReference>
<evidence type="ECO:0000256" key="7">
    <source>
        <dbReference type="ARBA" id="ARBA00023012"/>
    </source>
</evidence>
<dbReference type="EMBL" id="CDRZ01000271">
    <property type="protein sequence ID" value="CEO90069.1"/>
    <property type="molecule type" value="Genomic_DNA"/>
</dbReference>
<dbReference type="SMART" id="SM00388">
    <property type="entry name" value="HisKA"/>
    <property type="match status" value="1"/>
</dbReference>
<dbReference type="EC" id="2.7.13.3" evidence="3"/>